<organism evidence="9 10">
    <name type="scientific">Marisediminitalea aggregata</name>
    <dbReference type="NCBI Taxonomy" id="634436"/>
    <lineage>
        <taxon>Bacteria</taxon>
        <taxon>Pseudomonadati</taxon>
        <taxon>Pseudomonadota</taxon>
        <taxon>Gammaproteobacteria</taxon>
        <taxon>Alteromonadales</taxon>
        <taxon>Alteromonadaceae</taxon>
        <taxon>Marisediminitalea</taxon>
    </lineage>
</organism>
<dbReference type="PROSITE" id="PS51645">
    <property type="entry name" value="PHR_CRY_ALPHA_BETA"/>
    <property type="match status" value="1"/>
</dbReference>
<feature type="binding site" evidence="6">
    <location>
        <begin position="282"/>
        <end position="290"/>
    </location>
    <ligand>
        <name>FAD</name>
        <dbReference type="ChEBI" id="CHEBI:57692"/>
    </ligand>
</feature>
<protein>
    <recommendedName>
        <fullName evidence="2 7">Cryptochrome DASH</fullName>
    </recommendedName>
</protein>
<dbReference type="PANTHER" id="PTHR11455:SF22">
    <property type="entry name" value="CRYPTOCHROME DASH"/>
    <property type="match status" value="1"/>
</dbReference>
<dbReference type="GO" id="GO:0000719">
    <property type="term" value="P:photoreactive repair"/>
    <property type="evidence" value="ECO:0007669"/>
    <property type="project" value="TreeGrafter"/>
</dbReference>
<dbReference type="Gene3D" id="3.40.50.620">
    <property type="entry name" value="HUPs"/>
    <property type="match status" value="1"/>
</dbReference>
<accession>A0A1M5PRK4</accession>
<dbReference type="OrthoDB" id="9772484at2"/>
<comment type="cofactor">
    <cofactor evidence="6 7">
        <name>FAD</name>
        <dbReference type="ChEBI" id="CHEBI:57692"/>
    </cofactor>
    <text evidence="6 7">Binds 1 FAD per subunit.</text>
</comment>
<evidence type="ECO:0000256" key="7">
    <source>
        <dbReference type="RuleBase" id="RU367151"/>
    </source>
</evidence>
<dbReference type="InterPro" id="IPR006050">
    <property type="entry name" value="DNA_photolyase_N"/>
</dbReference>
<evidence type="ECO:0000259" key="8">
    <source>
        <dbReference type="PROSITE" id="PS51645"/>
    </source>
</evidence>
<dbReference type="InterPro" id="IPR014133">
    <property type="entry name" value="Cry_DASH"/>
</dbReference>
<dbReference type="GO" id="GO:0071949">
    <property type="term" value="F:FAD binding"/>
    <property type="evidence" value="ECO:0007669"/>
    <property type="project" value="TreeGrafter"/>
</dbReference>
<evidence type="ECO:0000256" key="3">
    <source>
        <dbReference type="ARBA" id="ARBA00022630"/>
    </source>
</evidence>
<evidence type="ECO:0000256" key="4">
    <source>
        <dbReference type="ARBA" id="ARBA00022827"/>
    </source>
</evidence>
<comment type="similarity">
    <text evidence="1 7">Belongs to the DNA photolyase class-1 family.</text>
</comment>
<dbReference type="InterPro" id="IPR014729">
    <property type="entry name" value="Rossmann-like_a/b/a_fold"/>
</dbReference>
<evidence type="ECO:0000256" key="6">
    <source>
        <dbReference type="PIRSR" id="PIRSR602081-1"/>
    </source>
</evidence>
<dbReference type="SUPFAM" id="SSF48173">
    <property type="entry name" value="Cryptochrome/photolyase FAD-binding domain"/>
    <property type="match status" value="1"/>
</dbReference>
<dbReference type="NCBIfam" id="TIGR02765">
    <property type="entry name" value="crypto_DASH"/>
    <property type="match status" value="1"/>
</dbReference>
<dbReference type="STRING" id="634436.SAMN05216361_3570"/>
<gene>
    <name evidence="9" type="ORF">SAMN05216361_3570</name>
</gene>
<feature type="binding site" evidence="6">
    <location>
        <begin position="242"/>
        <end position="246"/>
    </location>
    <ligand>
        <name>FAD</name>
        <dbReference type="ChEBI" id="CHEBI:57692"/>
    </ligand>
</feature>
<sequence>MTDMNTHNQTGLYWFRHDLRLHDQPALDALAEQCDKLICLYTVDPEWFSPTPYGTTSIGRHRQQFLFETLDSLNTQLQSQNQLLHVVVGRPVETIQALIKQHQVSIVGIGEYQGFYERQQVQQIQQLNKNLKLISAHNASLFTPESLPFSLENMPDSFTPFRKKVEKYSTPEEIPSPVSFLPPPPVLARTDWEALPLQRGTISAFQGGEEAALKQLHYYLFDSGQVSVYKETRNGLDGWDYSSKFSAWLAHGALSPRQVYSELKRYEREHIENDSTYWLYFELLWREFFYWQQAKHGRNWFRQTGIKGRIPENTPNPHIIKQWQQGQTDNPYVNACMTQLNATGYMSNRGRQWVASYFVNELAQDWRYGAAYFEQQLIDYDVGANWGNWQYLAGVGSDPRGQRQFNLAKQAQMYDPHGEFLALWGEGESSVA</sequence>
<feature type="domain" description="Photolyase/cryptochrome alpha/beta" evidence="8">
    <location>
        <begin position="9"/>
        <end position="142"/>
    </location>
</feature>
<name>A0A1M5PRK4_9ALTE</name>
<keyword evidence="5 7" id="KW-0157">Chromophore</keyword>
<keyword evidence="9" id="KW-0456">Lyase</keyword>
<dbReference type="EMBL" id="FQWD01000006">
    <property type="protein sequence ID" value="SHH04408.1"/>
    <property type="molecule type" value="Genomic_DNA"/>
</dbReference>
<dbReference type="PRINTS" id="PR00147">
    <property type="entry name" value="DNAPHOTLYASE"/>
</dbReference>
<dbReference type="AlphaFoldDB" id="A0A1M5PRK4"/>
<dbReference type="GO" id="GO:0003677">
    <property type="term" value="F:DNA binding"/>
    <property type="evidence" value="ECO:0007669"/>
    <property type="project" value="TreeGrafter"/>
</dbReference>
<dbReference type="Pfam" id="PF00875">
    <property type="entry name" value="DNA_photolyase"/>
    <property type="match status" value="1"/>
</dbReference>
<dbReference type="Gene3D" id="1.10.579.10">
    <property type="entry name" value="DNA Cyclobutane Dipyrimidine Photolyase, subunit A, domain 3"/>
    <property type="match status" value="1"/>
</dbReference>
<dbReference type="InterPro" id="IPR002081">
    <property type="entry name" value="Cryptochrome/DNA_photolyase_1"/>
</dbReference>
<evidence type="ECO:0000256" key="5">
    <source>
        <dbReference type="ARBA" id="ARBA00022991"/>
    </source>
</evidence>
<keyword evidence="3 6" id="KW-0285">Flavoprotein</keyword>
<evidence type="ECO:0000256" key="2">
    <source>
        <dbReference type="ARBA" id="ARBA00017881"/>
    </source>
</evidence>
<dbReference type="PANTHER" id="PTHR11455">
    <property type="entry name" value="CRYPTOCHROME"/>
    <property type="match status" value="1"/>
</dbReference>
<feature type="binding site" evidence="6">
    <location>
        <begin position="379"/>
        <end position="381"/>
    </location>
    <ligand>
        <name>FAD</name>
        <dbReference type="ChEBI" id="CHEBI:57692"/>
    </ligand>
</feature>
<reference evidence="10" key="1">
    <citation type="submission" date="2016-11" db="EMBL/GenBank/DDBJ databases">
        <authorList>
            <person name="Varghese N."/>
            <person name="Submissions S."/>
        </authorList>
    </citation>
    <scope>NUCLEOTIDE SEQUENCE [LARGE SCALE GENOMIC DNA]</scope>
    <source>
        <strain evidence="10">CGMCC 1.8995</strain>
    </source>
</reference>
<dbReference type="Proteomes" id="UP000184520">
    <property type="component" value="Unassembled WGS sequence"/>
</dbReference>
<dbReference type="SUPFAM" id="SSF52425">
    <property type="entry name" value="Cryptochrome/photolyase, N-terminal domain"/>
    <property type="match status" value="1"/>
</dbReference>
<dbReference type="InterPro" id="IPR005101">
    <property type="entry name" value="Cryptochr/Photolyase_FAD-bd"/>
</dbReference>
<dbReference type="GO" id="GO:0003913">
    <property type="term" value="F:DNA photolyase activity"/>
    <property type="evidence" value="ECO:0007669"/>
    <property type="project" value="InterPro"/>
</dbReference>
<evidence type="ECO:0000256" key="1">
    <source>
        <dbReference type="ARBA" id="ARBA00005862"/>
    </source>
</evidence>
<dbReference type="Gene3D" id="1.25.40.80">
    <property type="match status" value="1"/>
</dbReference>
<keyword evidence="4 6" id="KW-0274">FAD</keyword>
<dbReference type="InterPro" id="IPR036155">
    <property type="entry name" value="Crypto/Photolyase_N_sf"/>
</dbReference>
<proteinExistence type="inferred from homology"/>
<feature type="binding site" evidence="6">
    <location>
        <position position="229"/>
    </location>
    <ligand>
        <name>FAD</name>
        <dbReference type="ChEBI" id="CHEBI:57692"/>
    </ligand>
</feature>
<evidence type="ECO:0000313" key="10">
    <source>
        <dbReference type="Proteomes" id="UP000184520"/>
    </source>
</evidence>
<comment type="function">
    <text evidence="7">May have a photoreceptor function.</text>
</comment>
<evidence type="ECO:0000313" key="9">
    <source>
        <dbReference type="EMBL" id="SHH04408.1"/>
    </source>
</evidence>
<dbReference type="InterPro" id="IPR036134">
    <property type="entry name" value="Crypto/Photolyase_FAD-like_sf"/>
</dbReference>
<keyword evidence="10" id="KW-1185">Reference proteome</keyword>
<comment type="cofactor">
    <cofactor evidence="7">
        <name>(6R)-5,10-methylene-5,6,7,8-tetrahydrofolate</name>
        <dbReference type="ChEBI" id="CHEBI:15636"/>
    </cofactor>
    <text evidence="7">Binds 1 5,10-methenyltetrahydrofolate (MTHF) per subunit.</text>
</comment>
<dbReference type="Pfam" id="PF03441">
    <property type="entry name" value="FAD_binding_7"/>
    <property type="match status" value="1"/>
</dbReference>